<dbReference type="AlphaFoldDB" id="A0A173VSH7"/>
<dbReference type="GO" id="GO:0006508">
    <property type="term" value="P:proteolysis"/>
    <property type="evidence" value="ECO:0007669"/>
    <property type="project" value="UniProtKB-KW"/>
</dbReference>
<protein>
    <submittedName>
        <fullName evidence="7">Rhomboid protease glpG</fullName>
        <ecNumber evidence="7">3.4.21.105</ecNumber>
    </submittedName>
</protein>
<keyword evidence="3 5" id="KW-1133">Transmembrane helix</keyword>
<feature type="transmembrane region" description="Helical" evidence="5">
    <location>
        <begin position="12"/>
        <end position="30"/>
    </location>
</feature>
<evidence type="ECO:0000256" key="3">
    <source>
        <dbReference type="ARBA" id="ARBA00022989"/>
    </source>
</evidence>
<proteinExistence type="predicted"/>
<evidence type="ECO:0000256" key="4">
    <source>
        <dbReference type="ARBA" id="ARBA00023136"/>
    </source>
</evidence>
<evidence type="ECO:0000259" key="6">
    <source>
        <dbReference type="Pfam" id="PF01694"/>
    </source>
</evidence>
<dbReference type="InterPro" id="IPR022764">
    <property type="entry name" value="Peptidase_S54_rhomboid_dom"/>
</dbReference>
<reference evidence="7 8" key="1">
    <citation type="submission" date="2015-09" db="EMBL/GenBank/DDBJ databases">
        <authorList>
            <consortium name="Pathogen Informatics"/>
        </authorList>
    </citation>
    <scope>NUCLEOTIDE SEQUENCE [LARGE SCALE GENOMIC DNA]</scope>
    <source>
        <strain evidence="7 8">2789STDY5834960</strain>
    </source>
</reference>
<dbReference type="STRING" id="166486.ERS852572_03456"/>
<feature type="transmembrane region" description="Helical" evidence="5">
    <location>
        <begin position="93"/>
        <end position="113"/>
    </location>
</feature>
<evidence type="ECO:0000256" key="2">
    <source>
        <dbReference type="ARBA" id="ARBA00022692"/>
    </source>
</evidence>
<feature type="transmembrane region" description="Helical" evidence="5">
    <location>
        <begin position="172"/>
        <end position="189"/>
    </location>
</feature>
<dbReference type="InterPro" id="IPR035952">
    <property type="entry name" value="Rhomboid-like_sf"/>
</dbReference>
<keyword evidence="7" id="KW-0378">Hydrolase</keyword>
<organism evidence="7 8">
    <name type="scientific">Roseburia intestinalis</name>
    <dbReference type="NCBI Taxonomy" id="166486"/>
    <lineage>
        <taxon>Bacteria</taxon>
        <taxon>Bacillati</taxon>
        <taxon>Bacillota</taxon>
        <taxon>Clostridia</taxon>
        <taxon>Lachnospirales</taxon>
        <taxon>Lachnospiraceae</taxon>
        <taxon>Roseburia</taxon>
    </lineage>
</organism>
<dbReference type="Proteomes" id="UP000095350">
    <property type="component" value="Unassembled WGS sequence"/>
</dbReference>
<dbReference type="Pfam" id="PF01694">
    <property type="entry name" value="Rhomboid"/>
    <property type="match status" value="1"/>
</dbReference>
<feature type="domain" description="Peptidase S54 rhomboid" evidence="6">
    <location>
        <begin position="55"/>
        <end position="188"/>
    </location>
</feature>
<dbReference type="EC" id="3.4.21.105" evidence="7"/>
<keyword evidence="7" id="KW-0645">Protease</keyword>
<dbReference type="OrthoDB" id="5419261at2"/>
<evidence type="ECO:0000313" key="8">
    <source>
        <dbReference type="Proteomes" id="UP000095350"/>
    </source>
</evidence>
<dbReference type="RefSeq" id="WP_055195939.1">
    <property type="nucleotide sequence ID" value="NZ_CABIYH010000036.1"/>
</dbReference>
<accession>A0A173VSH7</accession>
<dbReference type="PANTHER" id="PTHR43066">
    <property type="entry name" value="RHOMBOID-RELATED PROTEIN"/>
    <property type="match status" value="1"/>
</dbReference>
<dbReference type="PROSITE" id="PS51257">
    <property type="entry name" value="PROKAR_LIPOPROTEIN"/>
    <property type="match status" value="1"/>
</dbReference>
<dbReference type="Gene3D" id="1.20.1540.10">
    <property type="entry name" value="Rhomboid-like"/>
    <property type="match status" value="1"/>
</dbReference>
<evidence type="ECO:0000256" key="5">
    <source>
        <dbReference type="SAM" id="Phobius"/>
    </source>
</evidence>
<feature type="transmembrane region" description="Helical" evidence="5">
    <location>
        <begin position="119"/>
        <end position="136"/>
    </location>
</feature>
<feature type="transmembrane region" description="Helical" evidence="5">
    <location>
        <begin position="143"/>
        <end position="160"/>
    </location>
</feature>
<name>A0A173VSH7_9FIRM</name>
<dbReference type="EMBL" id="CYXZ01000036">
    <property type="protein sequence ID" value="CUN30123.1"/>
    <property type="molecule type" value="Genomic_DNA"/>
</dbReference>
<dbReference type="PaxDb" id="166486-ERS852572_03456"/>
<dbReference type="SUPFAM" id="SSF144091">
    <property type="entry name" value="Rhomboid-like"/>
    <property type="match status" value="1"/>
</dbReference>
<dbReference type="GO" id="GO:0004252">
    <property type="term" value="F:serine-type endopeptidase activity"/>
    <property type="evidence" value="ECO:0007669"/>
    <property type="project" value="InterPro"/>
</dbReference>
<comment type="subcellular location">
    <subcellularLocation>
        <location evidence="1">Membrane</location>
        <topology evidence="1">Multi-pass membrane protein</topology>
    </subcellularLocation>
</comment>
<feature type="transmembrane region" description="Helical" evidence="5">
    <location>
        <begin position="68"/>
        <end position="86"/>
    </location>
</feature>
<dbReference type="GO" id="GO:0016020">
    <property type="term" value="C:membrane"/>
    <property type="evidence" value="ECO:0007669"/>
    <property type="project" value="UniProtKB-SubCell"/>
</dbReference>
<keyword evidence="2 5" id="KW-0812">Transmembrane</keyword>
<gene>
    <name evidence="7" type="primary">glpG</name>
    <name evidence="7" type="ORF">ERS852572_03456</name>
</gene>
<evidence type="ECO:0000256" key="1">
    <source>
        <dbReference type="ARBA" id="ARBA00004141"/>
    </source>
</evidence>
<evidence type="ECO:0000313" key="7">
    <source>
        <dbReference type="EMBL" id="CUN30123.1"/>
    </source>
</evidence>
<sequence length="196" mass="21379">MSNGGKKIRLSFNSPVILGFTLACFIVLILDKVTGSASTLALFSVYRSSLASPFTYIRFFGHVLGHASWDHFFGNIMMLLVVGPLLEEKYGSANILFVILATALVTGVINFIFFPHVQLLGASGVVFAFILLASFTSIEDGKIPLTFILVALIYIGQQVYDGLFIRDNVSNLTHILGGIVGSGLGYVMNKNKMNRY</sequence>
<keyword evidence="4 5" id="KW-0472">Membrane</keyword>